<dbReference type="OrthoDB" id="672793at2759"/>
<feature type="non-terminal residue" evidence="4">
    <location>
        <position position="90"/>
    </location>
</feature>
<dbReference type="GO" id="GO:0003824">
    <property type="term" value="F:catalytic activity"/>
    <property type="evidence" value="ECO:0007669"/>
    <property type="project" value="InterPro"/>
</dbReference>
<proteinExistence type="inferred from homology"/>
<keyword evidence="5" id="KW-1185">Reference proteome</keyword>
<dbReference type="EMBL" id="VWZI01044995">
    <property type="protein sequence ID" value="NXG54088.1"/>
    <property type="molecule type" value="Genomic_DNA"/>
</dbReference>
<dbReference type="InterPro" id="IPR001310">
    <property type="entry name" value="Histidine_triad_HIT"/>
</dbReference>
<dbReference type="Pfam" id="PF01230">
    <property type="entry name" value="HIT"/>
    <property type="match status" value="1"/>
</dbReference>
<protein>
    <submittedName>
        <fullName evidence="4">HINT1 protein</fullName>
    </submittedName>
</protein>
<dbReference type="PANTHER" id="PTHR23089">
    <property type="entry name" value="HISTIDINE TRIAD HIT PROTEIN"/>
    <property type="match status" value="1"/>
</dbReference>
<dbReference type="SUPFAM" id="SSF54197">
    <property type="entry name" value="HIT-like"/>
    <property type="match status" value="1"/>
</dbReference>
<dbReference type="Proteomes" id="UP000574528">
    <property type="component" value="Unassembled WGS sequence"/>
</dbReference>
<evidence type="ECO:0000256" key="2">
    <source>
        <dbReference type="ARBA" id="ARBA00025764"/>
    </source>
</evidence>
<evidence type="ECO:0000313" key="5">
    <source>
        <dbReference type="Proteomes" id="UP000574528"/>
    </source>
</evidence>
<comment type="caution">
    <text evidence="4">The sequence shown here is derived from an EMBL/GenBank/DDBJ whole genome shotgun (WGS) entry which is preliminary data.</text>
</comment>
<sequence>QCLVFCDLSPHALPLFLVMPEEPIIRLSEAEDSGQSLPGRFVTIGKKRAAHLGLTDGFRVAVDEGPKAGERVCHVQLRILGGHRLGWTPG</sequence>
<comment type="catalytic activity">
    <reaction evidence="1">
        <text>adenosine 5'-phosphoramidate + H2O = NH4(+) + AMP</text>
        <dbReference type="Rhea" id="RHEA:67916"/>
        <dbReference type="ChEBI" id="CHEBI:15377"/>
        <dbReference type="ChEBI" id="CHEBI:28938"/>
        <dbReference type="ChEBI" id="CHEBI:57890"/>
        <dbReference type="ChEBI" id="CHEBI:456215"/>
    </reaction>
</comment>
<evidence type="ECO:0000256" key="1">
    <source>
        <dbReference type="ARBA" id="ARBA00024472"/>
    </source>
</evidence>
<reference evidence="4 5" key="1">
    <citation type="submission" date="2019-09" db="EMBL/GenBank/DDBJ databases">
        <title>Bird 10,000 Genomes (B10K) Project - Family phase.</title>
        <authorList>
            <person name="Zhang G."/>
        </authorList>
    </citation>
    <scope>NUCLEOTIDE SEQUENCE [LARGE SCALE GENOMIC DNA]</scope>
    <source>
        <strain evidence="4">B10K-DU-001-24</strain>
        <tissue evidence="4">Muscle</tissue>
    </source>
</reference>
<comment type="similarity">
    <text evidence="2">Belongs to the HINT family.</text>
</comment>
<dbReference type="InterPro" id="IPR011146">
    <property type="entry name" value="HIT-like"/>
</dbReference>
<dbReference type="Gene3D" id="3.30.428.10">
    <property type="entry name" value="HIT-like"/>
    <property type="match status" value="1"/>
</dbReference>
<name>A0A7K9CPJ9_9PICI</name>
<accession>A0A7K9CPJ9</accession>
<gene>
    <name evidence="4" type="primary">Hint1_1</name>
    <name evidence="4" type="ORF">PSIHAE_R10240</name>
</gene>
<feature type="domain" description="HIT" evidence="3">
    <location>
        <begin position="2"/>
        <end position="83"/>
    </location>
</feature>
<organism evidence="4 5">
    <name type="scientific">Psilopogon haemacephalus</name>
    <name type="common">coppersmith barbet</name>
    <dbReference type="NCBI Taxonomy" id="2585815"/>
    <lineage>
        <taxon>Eukaryota</taxon>
        <taxon>Metazoa</taxon>
        <taxon>Chordata</taxon>
        <taxon>Craniata</taxon>
        <taxon>Vertebrata</taxon>
        <taxon>Euteleostomi</taxon>
        <taxon>Archelosauria</taxon>
        <taxon>Archosauria</taxon>
        <taxon>Dinosauria</taxon>
        <taxon>Saurischia</taxon>
        <taxon>Theropoda</taxon>
        <taxon>Coelurosauria</taxon>
        <taxon>Aves</taxon>
        <taxon>Neognathae</taxon>
        <taxon>Neoaves</taxon>
        <taxon>Telluraves</taxon>
        <taxon>Coraciimorphae</taxon>
        <taxon>Piciformes</taxon>
        <taxon>Megalaimidae</taxon>
        <taxon>Psilopogon</taxon>
    </lineage>
</organism>
<evidence type="ECO:0000259" key="3">
    <source>
        <dbReference type="Pfam" id="PF01230"/>
    </source>
</evidence>
<feature type="non-terminal residue" evidence="4">
    <location>
        <position position="1"/>
    </location>
</feature>
<evidence type="ECO:0000313" key="4">
    <source>
        <dbReference type="EMBL" id="NXG54088.1"/>
    </source>
</evidence>
<dbReference type="AlphaFoldDB" id="A0A7K9CPJ9"/>
<dbReference type="InterPro" id="IPR036265">
    <property type="entry name" value="HIT-like_sf"/>
</dbReference>